<accession>A0A098LAK4</accession>
<dbReference type="STRING" id="153721.MYP_694"/>
<evidence type="ECO:0000313" key="1">
    <source>
        <dbReference type="EMBL" id="GAL83467.1"/>
    </source>
</evidence>
<reference evidence="1 2" key="1">
    <citation type="submission" date="2014-09" db="EMBL/GenBank/DDBJ databases">
        <title>Sporocytophaga myxococcoides PG-01 genome sequencing.</title>
        <authorList>
            <person name="Liu L."/>
            <person name="Gao P.J."/>
            <person name="Chen G.J."/>
            <person name="Wang L.S."/>
        </authorList>
    </citation>
    <scope>NUCLEOTIDE SEQUENCE [LARGE SCALE GENOMIC DNA]</scope>
    <source>
        <strain evidence="1 2">PG-01</strain>
    </source>
</reference>
<dbReference type="EMBL" id="BBLT01000001">
    <property type="protein sequence ID" value="GAL83467.1"/>
    <property type="molecule type" value="Genomic_DNA"/>
</dbReference>
<gene>
    <name evidence="1" type="ORF">MYP_694</name>
</gene>
<protein>
    <submittedName>
        <fullName evidence="1">Uncharacterized protein</fullName>
    </submittedName>
</protein>
<dbReference type="Proteomes" id="UP000030185">
    <property type="component" value="Unassembled WGS sequence"/>
</dbReference>
<proteinExistence type="predicted"/>
<evidence type="ECO:0000313" key="2">
    <source>
        <dbReference type="Proteomes" id="UP000030185"/>
    </source>
</evidence>
<dbReference type="RefSeq" id="WP_045458367.1">
    <property type="nucleotide sequence ID" value="NZ_BBLT01000001.1"/>
</dbReference>
<comment type="caution">
    <text evidence="1">The sequence shown here is derived from an EMBL/GenBank/DDBJ whole genome shotgun (WGS) entry which is preliminary data.</text>
</comment>
<name>A0A098LAK4_9BACT</name>
<dbReference type="AlphaFoldDB" id="A0A098LAK4"/>
<keyword evidence="2" id="KW-1185">Reference proteome</keyword>
<organism evidence="1 2">
    <name type="scientific">Sporocytophaga myxococcoides</name>
    <dbReference type="NCBI Taxonomy" id="153721"/>
    <lineage>
        <taxon>Bacteria</taxon>
        <taxon>Pseudomonadati</taxon>
        <taxon>Bacteroidota</taxon>
        <taxon>Cytophagia</taxon>
        <taxon>Cytophagales</taxon>
        <taxon>Cytophagaceae</taxon>
        <taxon>Sporocytophaga</taxon>
    </lineage>
</organism>
<sequence>MKISDLIRISERPLRILEGDLKILGMSSGFTGSEKYIEAVRILDLLTYQILEGDKELLEFEEKNPDELRALLIDRRKQFNRLFEGENSFDQLKVKFSHERKFCDVVDKLRVTIQGILNRDLIIIQKIITNKVRRAS</sequence>